<evidence type="ECO:0000313" key="2">
    <source>
        <dbReference type="EMBL" id="VVE34403.1"/>
    </source>
</evidence>
<dbReference type="GO" id="GO:0030246">
    <property type="term" value="F:carbohydrate binding"/>
    <property type="evidence" value="ECO:0007669"/>
    <property type="project" value="InterPro"/>
</dbReference>
<dbReference type="GO" id="GO:0004180">
    <property type="term" value="F:carboxypeptidase activity"/>
    <property type="evidence" value="ECO:0007669"/>
    <property type="project" value="UniProtKB-KW"/>
</dbReference>
<dbReference type="InterPro" id="IPR013784">
    <property type="entry name" value="Carb-bd-like_fold"/>
</dbReference>
<evidence type="ECO:0000313" key="3">
    <source>
        <dbReference type="Proteomes" id="UP000367825"/>
    </source>
</evidence>
<dbReference type="Proteomes" id="UP000367825">
    <property type="component" value="Unassembled WGS sequence"/>
</dbReference>
<keyword evidence="3" id="KW-1185">Reference proteome</keyword>
<gene>
    <name evidence="2" type="ORF">PNO31109_03808</name>
</gene>
<sequence>MWQRQQRWQQWQRWSAAAATAAAVATMGGLSTVSVAHAQGGGTLPPAMQQGDVSYVSGGIDSDESGTFKREASRWPLSIEMAARGEGANEYVADAQVQIMRGSTTVLDTRAKGPFMLVRLPPGSYTVKATYNGRPMTRQVQVPAKGHAAATFLWPHD</sequence>
<dbReference type="AlphaFoldDB" id="A0A5E4XDP3"/>
<dbReference type="SUPFAM" id="SSF49452">
    <property type="entry name" value="Starch-binding domain-like"/>
    <property type="match status" value="1"/>
</dbReference>
<dbReference type="EMBL" id="CABPSC010000017">
    <property type="protein sequence ID" value="VVE34403.1"/>
    <property type="molecule type" value="Genomic_DNA"/>
</dbReference>
<dbReference type="RefSeq" id="WP_150557029.1">
    <property type="nucleotide sequence ID" value="NZ_CABPSC010000017.1"/>
</dbReference>
<accession>A0A5E4XDP3</accession>
<feature type="chain" id="PRO_5022773387" evidence="1">
    <location>
        <begin position="39"/>
        <end position="157"/>
    </location>
</feature>
<dbReference type="Gene3D" id="2.60.40.1120">
    <property type="entry name" value="Carboxypeptidase-like, regulatory domain"/>
    <property type="match status" value="1"/>
</dbReference>
<keyword evidence="2" id="KW-0645">Protease</keyword>
<reference evidence="2 3" key="1">
    <citation type="submission" date="2019-08" db="EMBL/GenBank/DDBJ databases">
        <authorList>
            <person name="Peeters C."/>
        </authorList>
    </citation>
    <scope>NUCLEOTIDE SEQUENCE [LARGE SCALE GENOMIC DNA]</scope>
    <source>
        <strain evidence="2 3">LMG 31109</strain>
    </source>
</reference>
<organism evidence="2 3">
    <name type="scientific">Pandoraea nosoerga</name>
    <dbReference type="NCBI Taxonomy" id="2508296"/>
    <lineage>
        <taxon>Bacteria</taxon>
        <taxon>Pseudomonadati</taxon>
        <taxon>Pseudomonadota</taxon>
        <taxon>Betaproteobacteria</taxon>
        <taxon>Burkholderiales</taxon>
        <taxon>Burkholderiaceae</taxon>
        <taxon>Pandoraea</taxon>
    </lineage>
</organism>
<keyword evidence="2" id="KW-0378">Hydrolase</keyword>
<keyword evidence="2" id="KW-0121">Carboxypeptidase</keyword>
<proteinExistence type="predicted"/>
<protein>
    <submittedName>
        <fullName evidence="2">Carboxypeptidase regulatory-like domain-containing protein</fullName>
    </submittedName>
</protein>
<evidence type="ECO:0000256" key="1">
    <source>
        <dbReference type="SAM" id="SignalP"/>
    </source>
</evidence>
<feature type="signal peptide" evidence="1">
    <location>
        <begin position="1"/>
        <end position="38"/>
    </location>
</feature>
<dbReference type="OrthoDB" id="8926484at2"/>
<keyword evidence="1" id="KW-0732">Signal</keyword>
<name>A0A5E4XDP3_9BURK</name>